<gene>
    <name evidence="2" type="ORF">JF886_11310</name>
</gene>
<sequence length="127" mass="13893">PILGARVLGEFGDAPNYYTDTRARKNYATTSPVTRASGKLRVVNARHGGNRHLGESCLRWAFCAVRSSPGVQHYYEALRGRDKTHSQAIRSVANRLVGILHGCLEHGVVYDETIAWPQHDAPVGVAA</sequence>
<dbReference type="Proteomes" id="UP000606991">
    <property type="component" value="Unassembled WGS sequence"/>
</dbReference>
<dbReference type="InterPro" id="IPR003346">
    <property type="entry name" value="Transposase_20"/>
</dbReference>
<protein>
    <submittedName>
        <fullName evidence="2">Transposase</fullName>
    </submittedName>
</protein>
<accession>A0A934K447</accession>
<dbReference type="AlphaFoldDB" id="A0A934K447"/>
<evidence type="ECO:0000313" key="3">
    <source>
        <dbReference type="Proteomes" id="UP000606991"/>
    </source>
</evidence>
<name>A0A934K447_9BACT</name>
<dbReference type="Pfam" id="PF02371">
    <property type="entry name" value="Transposase_20"/>
    <property type="match status" value="1"/>
</dbReference>
<feature type="domain" description="Transposase IS116/IS110/IS902 C-terminal" evidence="1">
    <location>
        <begin position="1"/>
        <end position="76"/>
    </location>
</feature>
<evidence type="ECO:0000313" key="2">
    <source>
        <dbReference type="EMBL" id="MBJ7595425.1"/>
    </source>
</evidence>
<dbReference type="PANTHER" id="PTHR33055">
    <property type="entry name" value="TRANSPOSASE FOR INSERTION SEQUENCE ELEMENT IS1111A"/>
    <property type="match status" value="1"/>
</dbReference>
<dbReference type="RefSeq" id="WP_337312524.1">
    <property type="nucleotide sequence ID" value="NZ_JAEKNS010000118.1"/>
</dbReference>
<organism evidence="2 3">
    <name type="scientific">Candidatus Aeolococcus gillhamiae</name>
    <dbReference type="NCBI Taxonomy" id="3127015"/>
    <lineage>
        <taxon>Bacteria</taxon>
        <taxon>Bacillati</taxon>
        <taxon>Candidatus Dormiibacterota</taxon>
        <taxon>Candidatus Dormibacteria</taxon>
        <taxon>Candidatus Aeolococcales</taxon>
        <taxon>Candidatus Aeolococcaceae</taxon>
        <taxon>Candidatus Aeolococcus</taxon>
    </lineage>
</organism>
<dbReference type="PANTHER" id="PTHR33055:SF3">
    <property type="entry name" value="PUTATIVE TRANSPOSASE FOR IS117-RELATED"/>
    <property type="match status" value="1"/>
</dbReference>
<comment type="caution">
    <text evidence="2">The sequence shown here is derived from an EMBL/GenBank/DDBJ whole genome shotgun (WGS) entry which is preliminary data.</text>
</comment>
<evidence type="ECO:0000259" key="1">
    <source>
        <dbReference type="Pfam" id="PF02371"/>
    </source>
</evidence>
<feature type="non-terminal residue" evidence="2">
    <location>
        <position position="1"/>
    </location>
</feature>
<dbReference type="GO" id="GO:0006313">
    <property type="term" value="P:DNA transposition"/>
    <property type="evidence" value="ECO:0007669"/>
    <property type="project" value="InterPro"/>
</dbReference>
<reference evidence="2 3" key="1">
    <citation type="submission" date="2020-10" db="EMBL/GenBank/DDBJ databases">
        <title>Ca. Dormibacterota MAGs.</title>
        <authorList>
            <person name="Montgomery K."/>
        </authorList>
    </citation>
    <scope>NUCLEOTIDE SEQUENCE [LARGE SCALE GENOMIC DNA]</scope>
    <source>
        <strain evidence="2">SC8812_S17_18</strain>
    </source>
</reference>
<dbReference type="InterPro" id="IPR047650">
    <property type="entry name" value="Transpos_IS110"/>
</dbReference>
<dbReference type="EMBL" id="JAEKNS010000118">
    <property type="protein sequence ID" value="MBJ7595425.1"/>
    <property type="molecule type" value="Genomic_DNA"/>
</dbReference>
<proteinExistence type="predicted"/>
<dbReference type="GO" id="GO:0003677">
    <property type="term" value="F:DNA binding"/>
    <property type="evidence" value="ECO:0007669"/>
    <property type="project" value="InterPro"/>
</dbReference>
<dbReference type="GO" id="GO:0004803">
    <property type="term" value="F:transposase activity"/>
    <property type="evidence" value="ECO:0007669"/>
    <property type="project" value="InterPro"/>
</dbReference>